<dbReference type="OrthoDB" id="9834997at2"/>
<keyword evidence="1" id="KW-0732">Signal</keyword>
<organism evidence="2 3">
    <name type="scientific">Anatilimnocola aggregata</name>
    <dbReference type="NCBI Taxonomy" id="2528021"/>
    <lineage>
        <taxon>Bacteria</taxon>
        <taxon>Pseudomonadati</taxon>
        <taxon>Planctomycetota</taxon>
        <taxon>Planctomycetia</taxon>
        <taxon>Pirellulales</taxon>
        <taxon>Pirellulaceae</taxon>
        <taxon>Anatilimnocola</taxon>
    </lineage>
</organism>
<dbReference type="KEGG" id="aagg:ETAA8_00810"/>
<evidence type="ECO:0000256" key="1">
    <source>
        <dbReference type="SAM" id="SignalP"/>
    </source>
</evidence>
<name>A0A517Y4B2_9BACT</name>
<reference evidence="2 3" key="1">
    <citation type="submission" date="2019-02" db="EMBL/GenBank/DDBJ databases">
        <title>Deep-cultivation of Planctomycetes and their phenomic and genomic characterization uncovers novel biology.</title>
        <authorList>
            <person name="Wiegand S."/>
            <person name="Jogler M."/>
            <person name="Boedeker C."/>
            <person name="Pinto D."/>
            <person name="Vollmers J."/>
            <person name="Rivas-Marin E."/>
            <person name="Kohn T."/>
            <person name="Peeters S.H."/>
            <person name="Heuer A."/>
            <person name="Rast P."/>
            <person name="Oberbeckmann S."/>
            <person name="Bunk B."/>
            <person name="Jeske O."/>
            <person name="Meyerdierks A."/>
            <person name="Storesund J.E."/>
            <person name="Kallscheuer N."/>
            <person name="Luecker S."/>
            <person name="Lage O.M."/>
            <person name="Pohl T."/>
            <person name="Merkel B.J."/>
            <person name="Hornburger P."/>
            <person name="Mueller R.-W."/>
            <person name="Bruemmer F."/>
            <person name="Labrenz M."/>
            <person name="Spormann A.M."/>
            <person name="Op den Camp H."/>
            <person name="Overmann J."/>
            <person name="Amann R."/>
            <person name="Jetten M.S.M."/>
            <person name="Mascher T."/>
            <person name="Medema M.H."/>
            <person name="Devos D.P."/>
            <person name="Kaster A.-K."/>
            <person name="Ovreas L."/>
            <person name="Rohde M."/>
            <person name="Galperin M.Y."/>
            <person name="Jogler C."/>
        </authorList>
    </citation>
    <scope>NUCLEOTIDE SEQUENCE [LARGE SCALE GENOMIC DNA]</scope>
    <source>
        <strain evidence="2 3">ETA_A8</strain>
    </source>
</reference>
<gene>
    <name evidence="2" type="ORF">ETAA8_00810</name>
</gene>
<evidence type="ECO:0000313" key="3">
    <source>
        <dbReference type="Proteomes" id="UP000315017"/>
    </source>
</evidence>
<proteinExistence type="predicted"/>
<feature type="signal peptide" evidence="1">
    <location>
        <begin position="1"/>
        <end position="27"/>
    </location>
</feature>
<evidence type="ECO:0000313" key="2">
    <source>
        <dbReference type="EMBL" id="QDU25020.1"/>
    </source>
</evidence>
<feature type="chain" id="PRO_5022049852" evidence="1">
    <location>
        <begin position="28"/>
        <end position="275"/>
    </location>
</feature>
<protein>
    <submittedName>
        <fullName evidence="2">Uncharacterized protein</fullName>
    </submittedName>
</protein>
<keyword evidence="3" id="KW-1185">Reference proteome</keyword>
<dbReference type="AlphaFoldDB" id="A0A517Y4B2"/>
<dbReference type="Proteomes" id="UP000315017">
    <property type="component" value="Chromosome"/>
</dbReference>
<dbReference type="RefSeq" id="WP_145083233.1">
    <property type="nucleotide sequence ID" value="NZ_CP036274.1"/>
</dbReference>
<sequence length="275" mass="29838" precursor="true">MISRQDLHRAAALAAFVLLGGHHSAHAQEPKPMSLTVEQAKEIVAGKNVELLQSVTELSVDVAQVLSQYGKGDLRLHRVQTITPEVARVLAPEKKGVTLWLGLTTVTPEVATALAAHSRGMLALNALDKISVEVARELSQFRGKLTLNGLRTLSREVAIELAKHRSKFTLFGLTEISDEAAEALSHHRSTMLLNGLTKLTSVPLTTTMLKSNDGFLNLSKVQTLGDEVMQVFAEYRGTKPIRLTGLTELSAANAVGLRANDKIVLPSIFQQAEQQ</sequence>
<accession>A0A517Y4B2</accession>
<dbReference type="EMBL" id="CP036274">
    <property type="protein sequence ID" value="QDU25020.1"/>
    <property type="molecule type" value="Genomic_DNA"/>
</dbReference>